<dbReference type="Proteomes" id="UP000095485">
    <property type="component" value="Unassembled WGS sequence"/>
</dbReference>
<dbReference type="GeneID" id="96229423"/>
<evidence type="ECO:0000313" key="1">
    <source>
        <dbReference type="EMBL" id="CUP85494.1"/>
    </source>
</evidence>
<dbReference type="OrthoDB" id="9797806at2"/>
<dbReference type="STRING" id="88431.ERS852423_01681"/>
<dbReference type="EMBL" id="CZAY01000015">
    <property type="protein sequence ID" value="CUP85494.1"/>
    <property type="molecule type" value="Genomic_DNA"/>
</dbReference>
<proteinExistence type="predicted"/>
<evidence type="ECO:0000313" key="2">
    <source>
        <dbReference type="Proteomes" id="UP000095485"/>
    </source>
</evidence>
<dbReference type="AlphaFoldDB" id="A0A174RJ59"/>
<organism evidence="1 2">
    <name type="scientific">Dorea longicatena</name>
    <dbReference type="NCBI Taxonomy" id="88431"/>
    <lineage>
        <taxon>Bacteria</taxon>
        <taxon>Bacillati</taxon>
        <taxon>Bacillota</taxon>
        <taxon>Clostridia</taxon>
        <taxon>Lachnospirales</taxon>
        <taxon>Lachnospiraceae</taxon>
        <taxon>Dorea</taxon>
    </lineage>
</organism>
<dbReference type="RefSeq" id="WP_055283781.1">
    <property type="nucleotide sequence ID" value="NZ_CZAY01000015.1"/>
</dbReference>
<sequence>MRQFKERTRKVKEVTSIVCNKCGRVIPVVEGVPQEDVLTVDKQWGYFSEKDNRRDHFDLCESCYDELTRNFKIKMEEE</sequence>
<accession>A0A174RJ59</accession>
<name>A0A174RJ59_9FIRM</name>
<reference evidence="1 2" key="1">
    <citation type="submission" date="2015-09" db="EMBL/GenBank/DDBJ databases">
        <authorList>
            <consortium name="Pathogen Informatics"/>
        </authorList>
    </citation>
    <scope>NUCLEOTIDE SEQUENCE [LARGE SCALE GENOMIC DNA]</scope>
    <source>
        <strain evidence="1 2">2789STDY5834914</strain>
    </source>
</reference>
<protein>
    <submittedName>
        <fullName evidence="1">Uncharacterized protein</fullName>
    </submittedName>
</protein>
<gene>
    <name evidence="1" type="ORF">ERS852526_02143</name>
</gene>